<evidence type="ECO:0000313" key="4">
    <source>
        <dbReference type="EMBL" id="KAF5850234.1"/>
    </source>
</evidence>
<evidence type="ECO:0000256" key="1">
    <source>
        <dbReference type="ARBA" id="ARBA00007769"/>
    </source>
</evidence>
<dbReference type="GO" id="GO:0006102">
    <property type="term" value="P:isocitrate metabolic process"/>
    <property type="evidence" value="ECO:0007669"/>
    <property type="project" value="TreeGrafter"/>
</dbReference>
<comment type="caution">
    <text evidence="4">The sequence shown here is derived from an EMBL/GenBank/DDBJ whole genome shotgun (WGS) entry which is preliminary data.</text>
</comment>
<organism evidence="4 5">
    <name type="scientific">Cochliobolus sativus</name>
    <name type="common">Common root rot and spot blotch fungus</name>
    <name type="synonym">Bipolaris sorokiniana</name>
    <dbReference type="NCBI Taxonomy" id="45130"/>
    <lineage>
        <taxon>Eukaryota</taxon>
        <taxon>Fungi</taxon>
        <taxon>Dikarya</taxon>
        <taxon>Ascomycota</taxon>
        <taxon>Pezizomycotina</taxon>
        <taxon>Dothideomycetes</taxon>
        <taxon>Pleosporomycetidae</taxon>
        <taxon>Pleosporales</taxon>
        <taxon>Pleosporineae</taxon>
        <taxon>Pleosporaceae</taxon>
        <taxon>Bipolaris</taxon>
    </lineage>
</organism>
<dbReference type="GO" id="GO:0004449">
    <property type="term" value="F:isocitrate dehydrogenase (NAD+) activity"/>
    <property type="evidence" value="ECO:0007669"/>
    <property type="project" value="TreeGrafter"/>
</dbReference>
<dbReference type="EMBL" id="WNKQ01000007">
    <property type="protein sequence ID" value="KAF5850234.1"/>
    <property type="molecule type" value="Genomic_DNA"/>
</dbReference>
<proteinExistence type="inferred from homology"/>
<dbReference type="GO" id="GO:0006099">
    <property type="term" value="P:tricarboxylic acid cycle"/>
    <property type="evidence" value="ECO:0007669"/>
    <property type="project" value="UniProtKB-KW"/>
</dbReference>
<evidence type="ECO:0000259" key="3">
    <source>
        <dbReference type="SMART" id="SM01329"/>
    </source>
</evidence>
<dbReference type="Gene3D" id="3.40.718.10">
    <property type="entry name" value="Isopropylmalate Dehydrogenase"/>
    <property type="match status" value="1"/>
</dbReference>
<dbReference type="Pfam" id="PF00180">
    <property type="entry name" value="Iso_dh"/>
    <property type="match status" value="1"/>
</dbReference>
<dbReference type="SUPFAM" id="SSF53659">
    <property type="entry name" value="Isocitrate/Isopropylmalate dehydrogenase-like"/>
    <property type="match status" value="1"/>
</dbReference>
<protein>
    <recommendedName>
        <fullName evidence="3">Isopropylmalate dehydrogenase-like domain-containing protein</fullName>
    </recommendedName>
</protein>
<keyword evidence="2" id="KW-0816">Tricarboxylic acid cycle</keyword>
<dbReference type="PANTHER" id="PTHR11835">
    <property type="entry name" value="DECARBOXYLATING DEHYDROGENASES-ISOCITRATE, ISOPROPYLMALATE, TARTRATE"/>
    <property type="match status" value="1"/>
</dbReference>
<dbReference type="GO" id="GO:0005739">
    <property type="term" value="C:mitochondrion"/>
    <property type="evidence" value="ECO:0007669"/>
    <property type="project" value="TreeGrafter"/>
</dbReference>
<dbReference type="PANTHER" id="PTHR11835:SF42">
    <property type="entry name" value="ISOCITRATE DEHYDROGENASE [NAD] SUBUNIT BETA, MITOCHONDRIAL"/>
    <property type="match status" value="1"/>
</dbReference>
<evidence type="ECO:0000256" key="2">
    <source>
        <dbReference type="ARBA" id="ARBA00022532"/>
    </source>
</evidence>
<accession>A0A8H5ZL94</accession>
<evidence type="ECO:0000313" key="5">
    <source>
        <dbReference type="Proteomes" id="UP000624244"/>
    </source>
</evidence>
<gene>
    <name evidence="4" type="ORF">GGP41_002450</name>
</gene>
<dbReference type="AlphaFoldDB" id="A0A8H5ZL94"/>
<comment type="similarity">
    <text evidence="1">Belongs to the isocitrate and isopropylmalate dehydrogenases family.</text>
</comment>
<dbReference type="Proteomes" id="UP000624244">
    <property type="component" value="Unassembled WGS sequence"/>
</dbReference>
<reference evidence="4" key="1">
    <citation type="submission" date="2019-11" db="EMBL/GenBank/DDBJ databases">
        <title>Bipolaris sorokiniana Genome sequencing.</title>
        <authorList>
            <person name="Wang H."/>
        </authorList>
    </citation>
    <scope>NUCLEOTIDE SEQUENCE</scope>
</reference>
<dbReference type="InterPro" id="IPR024084">
    <property type="entry name" value="IsoPropMal-DH-like_dom"/>
</dbReference>
<name>A0A8H5ZL94_COCSA</name>
<dbReference type="SMART" id="SM01329">
    <property type="entry name" value="Iso_dh"/>
    <property type="match status" value="1"/>
</dbReference>
<sequence>MLSRTSQRTAQTLLRGAKPASRWAPAMATRSMATVGQDIFKPTKFGGKYTVTLIPGDGIGAEVSESVKEIFKADNVPIEWEQVDVSGVDSGNVHSEELLRESIASLKRNKLGLKGILHTPVERSGHRSFNVALRQELDIYASIVLLKNIPGYETRHKDIDFCIIRENTEGEYSGLEHQSVSGVVESLKIITRENSPLPLPLPTTARRSPASTRPTS</sequence>
<feature type="domain" description="Isopropylmalate dehydrogenase-like" evidence="3">
    <location>
        <begin position="50"/>
        <end position="216"/>
    </location>
</feature>